<dbReference type="PROSITE" id="PS50850">
    <property type="entry name" value="MFS"/>
    <property type="match status" value="1"/>
</dbReference>
<accession>A0ABR2W2N4</accession>
<feature type="region of interest" description="Disordered" evidence="5">
    <location>
        <begin position="1"/>
        <end position="20"/>
    </location>
</feature>
<reference evidence="8 9" key="1">
    <citation type="submission" date="2023-04" db="EMBL/GenBank/DDBJ databases">
        <title>Genome of Basidiobolus ranarum AG-B5.</title>
        <authorList>
            <person name="Stajich J.E."/>
            <person name="Carter-House D."/>
            <person name="Gryganskyi A."/>
        </authorList>
    </citation>
    <scope>NUCLEOTIDE SEQUENCE [LARGE SCALE GENOMIC DNA]</scope>
    <source>
        <strain evidence="8 9">AG-B5</strain>
    </source>
</reference>
<dbReference type="Gene3D" id="1.20.1720.10">
    <property type="entry name" value="Multidrug resistance protein D"/>
    <property type="match status" value="1"/>
</dbReference>
<feature type="transmembrane region" description="Helical" evidence="6">
    <location>
        <begin position="381"/>
        <end position="404"/>
    </location>
</feature>
<evidence type="ECO:0000256" key="1">
    <source>
        <dbReference type="ARBA" id="ARBA00004141"/>
    </source>
</evidence>
<comment type="caution">
    <text evidence="8">The sequence shown here is derived from an EMBL/GenBank/DDBJ whole genome shotgun (WGS) entry which is preliminary data.</text>
</comment>
<feature type="domain" description="Major facilitator superfamily (MFS) profile" evidence="7">
    <location>
        <begin position="51"/>
        <end position="499"/>
    </location>
</feature>
<dbReference type="InterPro" id="IPR011701">
    <property type="entry name" value="MFS"/>
</dbReference>
<dbReference type="InterPro" id="IPR020846">
    <property type="entry name" value="MFS_dom"/>
</dbReference>
<dbReference type="Pfam" id="PF07690">
    <property type="entry name" value="MFS_1"/>
    <property type="match status" value="1"/>
</dbReference>
<keyword evidence="9" id="KW-1185">Reference proteome</keyword>
<dbReference type="CDD" id="cd17323">
    <property type="entry name" value="MFS_Tpo1_MDR_like"/>
    <property type="match status" value="1"/>
</dbReference>
<dbReference type="Proteomes" id="UP001479436">
    <property type="component" value="Unassembled WGS sequence"/>
</dbReference>
<dbReference type="InterPro" id="IPR036259">
    <property type="entry name" value="MFS_trans_sf"/>
</dbReference>
<dbReference type="PANTHER" id="PTHR23502">
    <property type="entry name" value="MAJOR FACILITATOR SUPERFAMILY"/>
    <property type="match status" value="1"/>
</dbReference>
<evidence type="ECO:0000313" key="8">
    <source>
        <dbReference type="EMBL" id="KAK9718044.1"/>
    </source>
</evidence>
<comment type="subcellular location">
    <subcellularLocation>
        <location evidence="1">Membrane</location>
        <topology evidence="1">Multi-pass membrane protein</topology>
    </subcellularLocation>
</comment>
<feature type="transmembrane region" description="Helical" evidence="6">
    <location>
        <begin position="292"/>
        <end position="315"/>
    </location>
</feature>
<proteinExistence type="predicted"/>
<protein>
    <recommendedName>
        <fullName evidence="7">Major facilitator superfamily (MFS) profile domain-containing protein</fullName>
    </recommendedName>
</protein>
<feature type="transmembrane region" description="Helical" evidence="6">
    <location>
        <begin position="82"/>
        <end position="105"/>
    </location>
</feature>
<feature type="transmembrane region" description="Helical" evidence="6">
    <location>
        <begin position="49"/>
        <end position="70"/>
    </location>
</feature>
<evidence type="ECO:0000256" key="4">
    <source>
        <dbReference type="ARBA" id="ARBA00023136"/>
    </source>
</evidence>
<feature type="transmembrane region" description="Helical" evidence="6">
    <location>
        <begin position="471"/>
        <end position="491"/>
    </location>
</feature>
<gene>
    <name evidence="8" type="ORF">K7432_005773</name>
</gene>
<keyword evidence="2 6" id="KW-0812">Transmembrane</keyword>
<feature type="transmembrane region" description="Helical" evidence="6">
    <location>
        <begin position="444"/>
        <end position="465"/>
    </location>
</feature>
<feature type="compositionally biased region" description="Polar residues" evidence="5">
    <location>
        <begin position="1"/>
        <end position="14"/>
    </location>
</feature>
<name>A0ABR2W2N4_9FUNG</name>
<evidence type="ECO:0000259" key="7">
    <source>
        <dbReference type="PROSITE" id="PS50850"/>
    </source>
</evidence>
<organism evidence="8 9">
    <name type="scientific">Basidiobolus ranarum</name>
    <dbReference type="NCBI Taxonomy" id="34480"/>
    <lineage>
        <taxon>Eukaryota</taxon>
        <taxon>Fungi</taxon>
        <taxon>Fungi incertae sedis</taxon>
        <taxon>Zoopagomycota</taxon>
        <taxon>Entomophthoromycotina</taxon>
        <taxon>Basidiobolomycetes</taxon>
        <taxon>Basidiobolales</taxon>
        <taxon>Basidiobolaceae</taxon>
        <taxon>Basidiobolus</taxon>
    </lineage>
</organism>
<keyword evidence="3 6" id="KW-1133">Transmembrane helix</keyword>
<feature type="transmembrane region" description="Helical" evidence="6">
    <location>
        <begin position="410"/>
        <end position="432"/>
    </location>
</feature>
<dbReference type="PANTHER" id="PTHR23502:SF5">
    <property type="entry name" value="QUINIDINE RESISTANCE PROTEIN 3"/>
    <property type="match status" value="1"/>
</dbReference>
<dbReference type="Gene3D" id="1.20.1250.20">
    <property type="entry name" value="MFS general substrate transporter like domains"/>
    <property type="match status" value="1"/>
</dbReference>
<feature type="transmembrane region" description="Helical" evidence="6">
    <location>
        <begin position="206"/>
        <end position="226"/>
    </location>
</feature>
<evidence type="ECO:0000256" key="6">
    <source>
        <dbReference type="SAM" id="Phobius"/>
    </source>
</evidence>
<sequence>MSVATSREQKNGISVTEKETPTKSYWREQFSPFPVIRQDPRTFSKAKKVLIVAQLGFAGMLAPLSSTVYFPALPTITEDLKASGTAVNATVSLFILFMGIAPVFWASMSDHYGVRRILYLSSITIFIAASIGGAFVNDITLLIVLRCIQSCGSSSSSSLGAGTIADCYDLHERGTAMGLLFLGQYLGPLLGPTIGGFLTEAFGWRATFWFCGILAFVILVLMFFALPETYRQESRWGPTANSNIESTDEHGGDTTVISETQLERNSMENKVREPDTKVVAAKRMNPIASLALLKHWFVLIVSIETGISFGAMFTTETVLPGLFARTYNLNSSQTGLTYLGAGVGNIIGSFAGGMLSDYFLKKARSARGGQNIPEDRLGLNAWISGILFIPGGILIFGWSVYYGVSLAAPIIGFGILCFGLMQITTSISTYLVDSVPGRGASATAAANFVRMVLAAILSITAEPLIQAMGENYLSLFLALLNIVSLAALFWVKIKGPELRKKSGF</sequence>
<evidence type="ECO:0000256" key="3">
    <source>
        <dbReference type="ARBA" id="ARBA00022989"/>
    </source>
</evidence>
<evidence type="ECO:0000256" key="5">
    <source>
        <dbReference type="SAM" id="MobiDB-lite"/>
    </source>
</evidence>
<evidence type="ECO:0000256" key="2">
    <source>
        <dbReference type="ARBA" id="ARBA00022692"/>
    </source>
</evidence>
<dbReference type="SUPFAM" id="SSF103473">
    <property type="entry name" value="MFS general substrate transporter"/>
    <property type="match status" value="1"/>
</dbReference>
<keyword evidence="4 6" id="KW-0472">Membrane</keyword>
<feature type="transmembrane region" description="Helical" evidence="6">
    <location>
        <begin position="117"/>
        <end position="136"/>
    </location>
</feature>
<feature type="transmembrane region" description="Helical" evidence="6">
    <location>
        <begin position="335"/>
        <end position="360"/>
    </location>
</feature>
<evidence type="ECO:0000313" key="9">
    <source>
        <dbReference type="Proteomes" id="UP001479436"/>
    </source>
</evidence>
<dbReference type="EMBL" id="JASJQH010007112">
    <property type="protein sequence ID" value="KAK9718044.1"/>
    <property type="molecule type" value="Genomic_DNA"/>
</dbReference>